<organism evidence="1">
    <name type="scientific">cyanobacterium TDX16</name>
    <dbReference type="NCBI Taxonomy" id="1503470"/>
    <lineage>
        <taxon>Bacteria</taxon>
        <taxon>Bacillati</taxon>
        <taxon>Cyanobacteriota</taxon>
    </lineage>
</organism>
<accession>A0ABF7PQ23</accession>
<keyword evidence="1" id="KW-0002">3D-structure</keyword>
<evidence type="ECO:0000313" key="1">
    <source>
        <dbReference type="PDB" id="8S6C"/>
    </source>
</evidence>
<sequence>AQNRTIDGTDNNLSHNVWGSTNQHLDRAGPAAYADGMSMPAGGSRPSARAVSNGIAAQTGSMLNDRMLSDWVWQWGQFLDHDLDLTDAASPAESFPIPVPMGDPFFDPFNTGTQTIGLSRSAYDPATGSVDARQQMNQITSWIDASNVYGSDMTRANALRTMSGGRLATSAGDLLPFNTGGLPNAGGTSPSLFLAGDVRSNEQSGLAAVHTLFVREHNRLADQIAAANPGMGDEDIYQQARKIVGAQMQIITYNEFLPALLGSAAPSPMSIGYDDSINPNIMNEFANACYRVGHTMLSPTILRLDNAGNVIPHGNLALQDAFFNPNRIINEGGIAPILKGLASQAMQEIDNKIVDDVRNFLFGPPGSGGLDLASLNIQRGRDHGLPDYNSTRVMMGLTSVSSFADISSDPAVQAALMSLYGTVNDIDLWVGALAEDHLAGSSVGELIAAVLGEQFTRLRDGDRYWYERDDFFVNNPSLLAELQATRLSDIIRRNSDITNIQDNVFLIPEPATLGLLMFGAAFLRKRRS</sequence>
<dbReference type="PDB" id="8S6C">
    <property type="method" value="X-ray"/>
    <property type="resolution" value="1.74 A"/>
    <property type="chains" value="A=1-528"/>
</dbReference>
<reference evidence="1" key="1">
    <citation type="journal article" date="2025" name="ChemBioChem">
        <title>Biochemical and Structural Characterisation of a Bacterial Lactoperoxidase.</title>
        <authorList>
            <person name="Pecanac O."/>
            <person name="Martin C."/>
            <person name="Savino S."/>
            <person name="Rozeboom H.J."/>
            <person name="Fraaije M.W."/>
            <person name="Loncar N."/>
        </authorList>
    </citation>
    <scope>X-RAY CRYSTALLOGRAPHY (1.74 ANGSTROMS)</scope>
</reference>
<accession>A0AC62AE55</accession>
<protein>
    <submittedName>
        <fullName evidence="1">Lactoperoxidase</fullName>
        <ecNumber evidence="1">1.11.1.7</ecNumber>
    </submittedName>
</protein>
<proteinExistence type="evidence at protein level"/>
<dbReference type="EC" id="1.11.1.7" evidence="1"/>
<name>A0AC62AE55_9CYAN</name>